<sequence>MLRLRPTTISLTRTDVTEVINRRRFRRFLECDDYEACAALSRADTDAICITSPPNKSSSLRTAKATAEAYAGPRSSSPSPAYNRVRPLGADLTLLLPSEKPFDEGSCPPGTSGGGQGRGAGVGDHQKQDSAPTLELCIRPKRTAISNADMDPDGMTDSPHLPENPRNTARSSLLVGDWASPVCVPDSRPASGGMAGAEWKNKAGPSTPQRTTSLGSTASFLTGAVRSAPPSPEPFENSRFGQLDGSQSDGWSPTPRFRPSGRLRVYNDFLPAASQPQTPQNLAEARHQSRLHGAYTAPARRSSPQPIQTPTTTRPRRGFGPRRELSPPGLQTPGFMGLYGGMENMDDAASLMEETAEESA</sequence>
<evidence type="ECO:0000313" key="2">
    <source>
        <dbReference type="EMBL" id="KAK4122530.1"/>
    </source>
</evidence>
<feature type="region of interest" description="Disordered" evidence="1">
    <location>
        <begin position="293"/>
        <end position="360"/>
    </location>
</feature>
<dbReference type="AlphaFoldDB" id="A0AAN6TYC2"/>
<feature type="region of interest" description="Disordered" evidence="1">
    <location>
        <begin position="54"/>
        <end position="84"/>
    </location>
</feature>
<feature type="compositionally biased region" description="Polar residues" evidence="1">
    <location>
        <begin position="204"/>
        <end position="220"/>
    </location>
</feature>
<dbReference type="Proteomes" id="UP001302602">
    <property type="component" value="Unassembled WGS sequence"/>
</dbReference>
<feature type="compositionally biased region" description="Low complexity" evidence="1">
    <location>
        <begin position="301"/>
        <end position="313"/>
    </location>
</feature>
<comment type="caution">
    <text evidence="2">The sequence shown here is derived from an EMBL/GenBank/DDBJ whole genome shotgun (WGS) entry which is preliminary data.</text>
</comment>
<dbReference type="RefSeq" id="XP_062646301.1">
    <property type="nucleotide sequence ID" value="XM_062787513.1"/>
</dbReference>
<proteinExistence type="predicted"/>
<name>A0AAN6TYC2_9PEZI</name>
<feature type="region of interest" description="Disordered" evidence="1">
    <location>
        <begin position="189"/>
        <end position="259"/>
    </location>
</feature>
<gene>
    <name evidence="2" type="ORF">N657DRAFT_466199</name>
</gene>
<organism evidence="2 3">
    <name type="scientific">Parathielavia appendiculata</name>
    <dbReference type="NCBI Taxonomy" id="2587402"/>
    <lineage>
        <taxon>Eukaryota</taxon>
        <taxon>Fungi</taxon>
        <taxon>Dikarya</taxon>
        <taxon>Ascomycota</taxon>
        <taxon>Pezizomycotina</taxon>
        <taxon>Sordariomycetes</taxon>
        <taxon>Sordariomycetidae</taxon>
        <taxon>Sordariales</taxon>
        <taxon>Chaetomiaceae</taxon>
        <taxon>Parathielavia</taxon>
    </lineage>
</organism>
<evidence type="ECO:0000313" key="3">
    <source>
        <dbReference type="Proteomes" id="UP001302602"/>
    </source>
</evidence>
<feature type="region of interest" description="Disordered" evidence="1">
    <location>
        <begin position="98"/>
        <end position="168"/>
    </location>
</feature>
<evidence type="ECO:0000256" key="1">
    <source>
        <dbReference type="SAM" id="MobiDB-lite"/>
    </source>
</evidence>
<reference evidence="2" key="2">
    <citation type="submission" date="2023-05" db="EMBL/GenBank/DDBJ databases">
        <authorList>
            <consortium name="Lawrence Berkeley National Laboratory"/>
            <person name="Steindorff A."/>
            <person name="Hensen N."/>
            <person name="Bonometti L."/>
            <person name="Westerberg I."/>
            <person name="Brannstrom I.O."/>
            <person name="Guillou S."/>
            <person name="Cros-Aarteil S."/>
            <person name="Calhoun S."/>
            <person name="Haridas S."/>
            <person name="Kuo A."/>
            <person name="Mondo S."/>
            <person name="Pangilinan J."/>
            <person name="Riley R."/>
            <person name="Labutti K."/>
            <person name="Andreopoulos B."/>
            <person name="Lipzen A."/>
            <person name="Chen C."/>
            <person name="Yanf M."/>
            <person name="Daum C."/>
            <person name="Ng V."/>
            <person name="Clum A."/>
            <person name="Ohm R."/>
            <person name="Martin F."/>
            <person name="Silar P."/>
            <person name="Natvig D."/>
            <person name="Lalanne C."/>
            <person name="Gautier V."/>
            <person name="Ament-Velasquez S.L."/>
            <person name="Kruys A."/>
            <person name="Hutchinson M.I."/>
            <person name="Powell A.J."/>
            <person name="Barry K."/>
            <person name="Miller A.N."/>
            <person name="Grigoriev I.V."/>
            <person name="Debuchy R."/>
            <person name="Gladieux P."/>
            <person name="Thoren M.H."/>
            <person name="Johannesson H."/>
        </authorList>
    </citation>
    <scope>NUCLEOTIDE SEQUENCE</scope>
    <source>
        <strain evidence="2">CBS 731.68</strain>
    </source>
</reference>
<accession>A0AAN6TYC2</accession>
<protein>
    <submittedName>
        <fullName evidence="2">Uncharacterized protein</fullName>
    </submittedName>
</protein>
<dbReference type="EMBL" id="MU853230">
    <property type="protein sequence ID" value="KAK4122530.1"/>
    <property type="molecule type" value="Genomic_DNA"/>
</dbReference>
<feature type="compositionally biased region" description="Gly residues" evidence="1">
    <location>
        <begin position="111"/>
        <end position="122"/>
    </location>
</feature>
<reference evidence="2" key="1">
    <citation type="journal article" date="2023" name="Mol. Phylogenet. Evol.">
        <title>Genome-scale phylogeny and comparative genomics of the fungal order Sordariales.</title>
        <authorList>
            <person name="Hensen N."/>
            <person name="Bonometti L."/>
            <person name="Westerberg I."/>
            <person name="Brannstrom I.O."/>
            <person name="Guillou S."/>
            <person name="Cros-Aarteil S."/>
            <person name="Calhoun S."/>
            <person name="Haridas S."/>
            <person name="Kuo A."/>
            <person name="Mondo S."/>
            <person name="Pangilinan J."/>
            <person name="Riley R."/>
            <person name="LaButti K."/>
            <person name="Andreopoulos B."/>
            <person name="Lipzen A."/>
            <person name="Chen C."/>
            <person name="Yan M."/>
            <person name="Daum C."/>
            <person name="Ng V."/>
            <person name="Clum A."/>
            <person name="Steindorff A."/>
            <person name="Ohm R.A."/>
            <person name="Martin F."/>
            <person name="Silar P."/>
            <person name="Natvig D.O."/>
            <person name="Lalanne C."/>
            <person name="Gautier V."/>
            <person name="Ament-Velasquez S.L."/>
            <person name="Kruys A."/>
            <person name="Hutchinson M.I."/>
            <person name="Powell A.J."/>
            <person name="Barry K."/>
            <person name="Miller A.N."/>
            <person name="Grigoriev I.V."/>
            <person name="Debuchy R."/>
            <person name="Gladieux P."/>
            <person name="Hiltunen Thoren M."/>
            <person name="Johannesson H."/>
        </authorList>
    </citation>
    <scope>NUCLEOTIDE SEQUENCE</scope>
    <source>
        <strain evidence="2">CBS 731.68</strain>
    </source>
</reference>
<keyword evidence="3" id="KW-1185">Reference proteome</keyword>
<dbReference type="GeneID" id="87824283"/>